<dbReference type="SUPFAM" id="SSF54611">
    <property type="entry name" value="SecB-like"/>
    <property type="match status" value="1"/>
</dbReference>
<protein>
    <recommendedName>
        <fullName evidence="3">Preprotein translocase subunit SecB</fullName>
    </recommendedName>
</protein>
<dbReference type="Proteomes" id="UP000230842">
    <property type="component" value="Unassembled WGS sequence"/>
</dbReference>
<dbReference type="EMBL" id="PGEZ01000001">
    <property type="protein sequence ID" value="PJJ58579.1"/>
    <property type="molecule type" value="Genomic_DNA"/>
</dbReference>
<comment type="caution">
    <text evidence="1">The sequence shown here is derived from an EMBL/GenBank/DDBJ whole genome shotgun (WGS) entry which is preliminary data.</text>
</comment>
<evidence type="ECO:0000313" key="2">
    <source>
        <dbReference type="Proteomes" id="UP000230842"/>
    </source>
</evidence>
<dbReference type="OrthoDB" id="5197361at2"/>
<evidence type="ECO:0000313" key="1">
    <source>
        <dbReference type="EMBL" id="PJJ58579.1"/>
    </source>
</evidence>
<evidence type="ECO:0008006" key="3">
    <source>
        <dbReference type="Google" id="ProtNLM"/>
    </source>
</evidence>
<proteinExistence type="predicted"/>
<organism evidence="1 2">
    <name type="scientific">Mumia flava</name>
    <dbReference type="NCBI Taxonomy" id="1348852"/>
    <lineage>
        <taxon>Bacteria</taxon>
        <taxon>Bacillati</taxon>
        <taxon>Actinomycetota</taxon>
        <taxon>Actinomycetes</taxon>
        <taxon>Propionibacteriales</taxon>
        <taxon>Nocardioidaceae</taxon>
        <taxon>Mumia</taxon>
    </lineage>
</organism>
<name>A0A0B2BQT5_9ACTN</name>
<gene>
    <name evidence="1" type="ORF">CLV56_2831</name>
</gene>
<dbReference type="Gene3D" id="3.10.420.10">
    <property type="entry name" value="SecB-like"/>
    <property type="match status" value="1"/>
</dbReference>
<dbReference type="RefSeq" id="WP_039339389.1">
    <property type="nucleotide sequence ID" value="NZ_PGEZ01000001.1"/>
</dbReference>
<dbReference type="AlphaFoldDB" id="A0A0B2BQT5"/>
<accession>A0A0B2BQT5</accession>
<reference evidence="1 2" key="1">
    <citation type="submission" date="2017-11" db="EMBL/GenBank/DDBJ databases">
        <title>Genomic Encyclopedia of Archaeal and Bacterial Type Strains, Phase II (KMG-II): From Individual Species to Whole Genera.</title>
        <authorList>
            <person name="Goeker M."/>
        </authorList>
    </citation>
    <scope>NUCLEOTIDE SEQUENCE [LARGE SCALE GENOMIC DNA]</scope>
    <source>
        <strain evidence="1 2">DSM 27763</strain>
    </source>
</reference>
<sequence>MSERDLTIAEMREFAIRVRDATALRDVRLESMTCSSRQPILDVPMSVDTDVAVSVRRESDQALAARSRYNVVAKDEGDEEAWSASFVVLGEFHSVSDDPLPDWGGDAQASFGLLVSAMALHPFARELAQSLSARMGYPSFTLDLLPSLAEEPPDRVVTVTVEDDSEMLGEGNR</sequence>
<keyword evidence="2" id="KW-1185">Reference proteome</keyword>
<dbReference type="InterPro" id="IPR035958">
    <property type="entry name" value="SecB-like_sf"/>
</dbReference>